<dbReference type="Proteomes" id="UP000262524">
    <property type="component" value="Unassembled WGS sequence"/>
</dbReference>
<dbReference type="Gene3D" id="3.90.79.10">
    <property type="entry name" value="Nucleoside Triphosphate Pyrophosphohydrolase"/>
    <property type="match status" value="1"/>
</dbReference>
<reference evidence="5 6" key="1">
    <citation type="submission" date="2018-08" db="EMBL/GenBank/DDBJ databases">
        <title>A genome reference for cultivated species of the human gut microbiota.</title>
        <authorList>
            <person name="Zou Y."/>
            <person name="Xue W."/>
            <person name="Luo G."/>
        </authorList>
    </citation>
    <scope>NUCLEOTIDE SEQUENCE [LARGE SCALE GENOMIC DNA]</scope>
    <source>
        <strain evidence="5 6">TM10-1AC</strain>
    </source>
</reference>
<dbReference type="PANTHER" id="PTHR11839:SF18">
    <property type="entry name" value="NUDIX HYDROLASE DOMAIN-CONTAINING PROTEIN"/>
    <property type="match status" value="1"/>
</dbReference>
<gene>
    <name evidence="5" type="ORF">DXD91_08455</name>
</gene>
<dbReference type="InterPro" id="IPR000086">
    <property type="entry name" value="NUDIX_hydrolase_dom"/>
</dbReference>
<evidence type="ECO:0000313" key="5">
    <source>
        <dbReference type="EMBL" id="RGI87247.1"/>
    </source>
</evidence>
<dbReference type="PRINTS" id="PR00502">
    <property type="entry name" value="NUDIXFAMILY"/>
</dbReference>
<dbReference type="InterPro" id="IPR015797">
    <property type="entry name" value="NUDIX_hydrolase-like_dom_sf"/>
</dbReference>
<dbReference type="Pfam" id="PF00293">
    <property type="entry name" value="NUDIX"/>
    <property type="match status" value="1"/>
</dbReference>
<dbReference type="InterPro" id="IPR020476">
    <property type="entry name" value="Nudix_hydrolase"/>
</dbReference>
<dbReference type="PROSITE" id="PS51462">
    <property type="entry name" value="NUDIX"/>
    <property type="match status" value="1"/>
</dbReference>
<dbReference type="PANTHER" id="PTHR11839">
    <property type="entry name" value="UDP/ADP-SUGAR PYROPHOSPHATASE"/>
    <property type="match status" value="1"/>
</dbReference>
<organism evidence="5 6">
    <name type="scientific">Anaerobutyricum hallii</name>
    <dbReference type="NCBI Taxonomy" id="39488"/>
    <lineage>
        <taxon>Bacteria</taxon>
        <taxon>Bacillati</taxon>
        <taxon>Bacillota</taxon>
        <taxon>Clostridia</taxon>
        <taxon>Lachnospirales</taxon>
        <taxon>Lachnospiraceae</taxon>
        <taxon>Anaerobutyricum</taxon>
    </lineage>
</organism>
<dbReference type="GO" id="GO:0019693">
    <property type="term" value="P:ribose phosphate metabolic process"/>
    <property type="evidence" value="ECO:0007669"/>
    <property type="project" value="TreeGrafter"/>
</dbReference>
<dbReference type="InterPro" id="IPR020084">
    <property type="entry name" value="NUDIX_hydrolase_CS"/>
</dbReference>
<dbReference type="PROSITE" id="PS00893">
    <property type="entry name" value="NUDIX_BOX"/>
    <property type="match status" value="1"/>
</dbReference>
<dbReference type="SUPFAM" id="SSF55811">
    <property type="entry name" value="Nudix"/>
    <property type="match status" value="1"/>
</dbReference>
<comment type="similarity">
    <text evidence="3">Belongs to the Nudix hydrolase family.</text>
</comment>
<proteinExistence type="inferred from homology"/>
<dbReference type="GO" id="GO:0006753">
    <property type="term" value="P:nucleoside phosphate metabolic process"/>
    <property type="evidence" value="ECO:0007669"/>
    <property type="project" value="TreeGrafter"/>
</dbReference>
<comment type="cofactor">
    <cofactor evidence="1">
        <name>Mg(2+)</name>
        <dbReference type="ChEBI" id="CHEBI:18420"/>
    </cofactor>
</comment>
<evidence type="ECO:0000256" key="2">
    <source>
        <dbReference type="ARBA" id="ARBA00022801"/>
    </source>
</evidence>
<evidence type="ECO:0000313" key="6">
    <source>
        <dbReference type="Proteomes" id="UP000262524"/>
    </source>
</evidence>
<feature type="domain" description="Nudix hydrolase" evidence="4">
    <location>
        <begin position="73"/>
        <end position="204"/>
    </location>
</feature>
<evidence type="ECO:0000256" key="1">
    <source>
        <dbReference type="ARBA" id="ARBA00001946"/>
    </source>
</evidence>
<evidence type="ECO:0000256" key="3">
    <source>
        <dbReference type="RuleBase" id="RU003476"/>
    </source>
</evidence>
<evidence type="ECO:0000259" key="4">
    <source>
        <dbReference type="PROSITE" id="PS51462"/>
    </source>
</evidence>
<accession>A0A374NN45</accession>
<dbReference type="EMBL" id="QSOE01000048">
    <property type="protein sequence ID" value="RGI87247.1"/>
    <property type="molecule type" value="Genomic_DNA"/>
</dbReference>
<protein>
    <submittedName>
        <fullName evidence="5">NUDIX hydrolase</fullName>
    </submittedName>
</protein>
<dbReference type="CDD" id="cd03424">
    <property type="entry name" value="NUDIX_ADPRase_Nudt5_UGPPase_Nudt14"/>
    <property type="match status" value="1"/>
</dbReference>
<dbReference type="AlphaFoldDB" id="A0A374NN45"/>
<keyword evidence="2 3" id="KW-0378">Hydrolase</keyword>
<dbReference type="GO" id="GO:0016462">
    <property type="term" value="F:pyrophosphatase activity"/>
    <property type="evidence" value="ECO:0007669"/>
    <property type="project" value="UniProtKB-ARBA"/>
</dbReference>
<comment type="caution">
    <text evidence="5">The sequence shown here is derived from an EMBL/GenBank/DDBJ whole genome shotgun (WGS) entry which is preliminary data.</text>
</comment>
<name>A0A374NN45_9FIRM</name>
<sequence>MDYFSFWSQALPAANQKLERIIMCEKKVPVLNSMIKNRNTRFLKSYTLNYTNTEGNEKLYEMVSNFDYEKPEEIGQNASGVVIVGFRDDELLLLREFRMGVNQFIYNMPAGHSEDGESVEECARRELREETGLHIKKICKILPPAYAAPDLSDSSAWVVIAEVEGEFNPQTEADEYIQPLFADKKQLKELLENEKFSARAQLITYFFTI</sequence>